<evidence type="ECO:0000259" key="6">
    <source>
        <dbReference type="Pfam" id="PF02770"/>
    </source>
</evidence>
<evidence type="ECO:0000259" key="7">
    <source>
        <dbReference type="Pfam" id="PF02771"/>
    </source>
</evidence>
<keyword evidence="3" id="KW-0285">Flavoprotein</keyword>
<protein>
    <submittedName>
        <fullName evidence="9">Acyl-CoA dehydrogenase family protein</fullName>
    </submittedName>
</protein>
<dbReference type="PANTHER" id="PTHR43884:SF12">
    <property type="entry name" value="ISOVALERYL-COA DEHYDROGENASE, MITOCHONDRIAL-RELATED"/>
    <property type="match status" value="1"/>
</dbReference>
<evidence type="ECO:0000256" key="3">
    <source>
        <dbReference type="ARBA" id="ARBA00022630"/>
    </source>
</evidence>
<feature type="domain" description="Acyl-CoA dehydrogenase/oxidase N-terminal" evidence="7">
    <location>
        <begin position="11"/>
        <end position="122"/>
    </location>
</feature>
<evidence type="ECO:0000313" key="10">
    <source>
        <dbReference type="Proteomes" id="UP001594351"/>
    </source>
</evidence>
<sequence>MNFDYTADEIKGQQEFAHFCQQHLAPAAAEIDRASASQAQELMARNLRRLAESDYLGLNLSTGFMGRGMDLITSLPFHEAVAASCPATYISAQASSGMVGRLIDEAGSEEQKQLYLEAIIKGLALAAFAVHESDSGSNVFDMSAYAWKTEAGWVLQGEKTMITNAPAADIFVVLAITDHAAGEKGFSFFIVPRDTAGVTVSEPVPKMGLRGAAVGQVTFTDCQLPSGALLGELGQGYALYRSVSTEGQVRFASFAIGVSQACLKLALQFSLKHKTSGKPIFRNQDVSFKLADMQTMIDTSLQLTRSAAWMIDQGSAEAEVQASCAKLFASESATKIAHMAQQILGEYGYLQAHDIERFNRDVRYGEIGQGTSEQQRAFIAQEVFSKFGKEVKPPQIKQQRPSRRVVMPKRVTKKVAICAVAQTTYERDKWDQRFQGMALDVLESLLEQTGLDFSENGGINTSISVSDDVFDARTISDNAMTDVLGAHYRCEEKVAQEGAQAVYYGLATILSGHTDLVLIIGHCKESQPESRNMVSHMAFDPFYTRPVGLDFCSAAALQAQAYMAKSYLTDKQLAEIVVRARQNAARNPLTSSLKPVSVDDVLNSPLVADPIRELHMYPVSDGAVGLILASEERARQITETPVWITGAGNCFDSFFLGDRDLTSNFALKKAAERAYQRAGISDPLSAFDVVEISDQYAYQQPMWIEGLGLCEEGKGGKWLDQDGPATMKVNLSGGMLAGNPLILGGLIRVAEATLQLKGSAAYSRNSNPKRALAHGVMGPAGQFHTVVILEKD</sequence>
<dbReference type="InterPro" id="IPR055140">
    <property type="entry name" value="Thiolase_C_2"/>
</dbReference>
<dbReference type="Pfam" id="PF00441">
    <property type="entry name" value="Acyl-CoA_dh_1"/>
    <property type="match status" value="1"/>
</dbReference>
<dbReference type="SUPFAM" id="SSF47203">
    <property type="entry name" value="Acyl-CoA dehydrogenase C-terminal domain-like"/>
    <property type="match status" value="1"/>
</dbReference>
<dbReference type="InterPro" id="IPR036250">
    <property type="entry name" value="AcylCo_DH-like_C"/>
</dbReference>
<dbReference type="InterPro" id="IPR046373">
    <property type="entry name" value="Acyl-CoA_Oxase/DH_mid-dom_sf"/>
</dbReference>
<dbReference type="InterPro" id="IPR037069">
    <property type="entry name" value="AcylCoA_DH/ox_N_sf"/>
</dbReference>
<dbReference type="InterPro" id="IPR006091">
    <property type="entry name" value="Acyl-CoA_Oxase/DH_mid-dom"/>
</dbReference>
<dbReference type="InterPro" id="IPR016039">
    <property type="entry name" value="Thiolase-like"/>
</dbReference>
<feature type="domain" description="Acyl-CoA dehydrogenase/oxidase C-terminal" evidence="5">
    <location>
        <begin position="235"/>
        <end position="383"/>
    </location>
</feature>
<name>A0ABV6YZJ6_UNCC1</name>
<dbReference type="Gene3D" id="1.10.540.10">
    <property type="entry name" value="Acyl-CoA dehydrogenase/oxidase, N-terminal domain"/>
    <property type="match status" value="1"/>
</dbReference>
<dbReference type="Gene3D" id="1.20.140.10">
    <property type="entry name" value="Butyryl-CoA Dehydrogenase, subunit A, domain 3"/>
    <property type="match status" value="1"/>
</dbReference>
<evidence type="ECO:0000256" key="1">
    <source>
        <dbReference type="ARBA" id="ARBA00001974"/>
    </source>
</evidence>
<accession>A0ABV6YZJ6</accession>
<proteinExistence type="inferred from homology"/>
<dbReference type="Gene3D" id="3.40.47.10">
    <property type="match status" value="1"/>
</dbReference>
<dbReference type="CDD" id="cd00829">
    <property type="entry name" value="SCP-x_thiolase"/>
    <property type="match status" value="1"/>
</dbReference>
<evidence type="ECO:0000256" key="4">
    <source>
        <dbReference type="ARBA" id="ARBA00022827"/>
    </source>
</evidence>
<dbReference type="InterPro" id="IPR009075">
    <property type="entry name" value="AcylCo_DH/oxidase_C"/>
</dbReference>
<dbReference type="SUPFAM" id="SSF56645">
    <property type="entry name" value="Acyl-CoA dehydrogenase NM domain-like"/>
    <property type="match status" value="1"/>
</dbReference>
<evidence type="ECO:0000256" key="2">
    <source>
        <dbReference type="ARBA" id="ARBA00009347"/>
    </source>
</evidence>
<dbReference type="Proteomes" id="UP001594351">
    <property type="component" value="Unassembled WGS sequence"/>
</dbReference>
<reference evidence="9 10" key="1">
    <citation type="submission" date="2024-09" db="EMBL/GenBank/DDBJ databases">
        <title>Laminarin stimulates single cell rates of sulfate reduction while oxygen inhibits transcriptomic activity in coastal marine sediment.</title>
        <authorList>
            <person name="Lindsay M."/>
            <person name="Orcutt B."/>
            <person name="Emerson D."/>
            <person name="Stepanauskas R."/>
            <person name="D'Angelo T."/>
        </authorList>
    </citation>
    <scope>NUCLEOTIDE SEQUENCE [LARGE SCALE GENOMIC DNA]</scope>
    <source>
        <strain evidence="9">SAG AM-311-K15</strain>
    </source>
</reference>
<dbReference type="Gene3D" id="2.40.110.10">
    <property type="entry name" value="Butyryl-CoA Dehydrogenase, subunit A, domain 2"/>
    <property type="match status" value="1"/>
</dbReference>
<evidence type="ECO:0000313" key="9">
    <source>
        <dbReference type="EMBL" id="MFC1851621.1"/>
    </source>
</evidence>
<keyword evidence="10" id="KW-1185">Reference proteome</keyword>
<dbReference type="SUPFAM" id="SSF53901">
    <property type="entry name" value="Thiolase-like"/>
    <property type="match status" value="2"/>
</dbReference>
<organism evidence="9 10">
    <name type="scientific">candidate division CSSED10-310 bacterium</name>
    <dbReference type="NCBI Taxonomy" id="2855610"/>
    <lineage>
        <taxon>Bacteria</taxon>
        <taxon>Bacteria division CSSED10-310</taxon>
    </lineage>
</organism>
<dbReference type="EMBL" id="JBHPBY010000208">
    <property type="protein sequence ID" value="MFC1851621.1"/>
    <property type="molecule type" value="Genomic_DNA"/>
</dbReference>
<gene>
    <name evidence="9" type="ORF">ACFL27_15630</name>
</gene>
<dbReference type="Pfam" id="PF22691">
    <property type="entry name" value="Thiolase_C_1"/>
    <property type="match status" value="1"/>
</dbReference>
<evidence type="ECO:0000259" key="5">
    <source>
        <dbReference type="Pfam" id="PF00441"/>
    </source>
</evidence>
<evidence type="ECO:0000259" key="8">
    <source>
        <dbReference type="Pfam" id="PF22691"/>
    </source>
</evidence>
<comment type="cofactor">
    <cofactor evidence="1">
        <name>FAD</name>
        <dbReference type="ChEBI" id="CHEBI:57692"/>
    </cofactor>
</comment>
<keyword evidence="4" id="KW-0274">FAD</keyword>
<comment type="caution">
    <text evidence="9">The sequence shown here is derived from an EMBL/GenBank/DDBJ whole genome shotgun (WGS) entry which is preliminary data.</text>
</comment>
<comment type="similarity">
    <text evidence="2">Belongs to the acyl-CoA dehydrogenase family.</text>
</comment>
<feature type="domain" description="Thiolase C-terminal" evidence="8">
    <location>
        <begin position="659"/>
        <end position="790"/>
    </location>
</feature>
<dbReference type="PANTHER" id="PTHR43884">
    <property type="entry name" value="ACYL-COA DEHYDROGENASE"/>
    <property type="match status" value="1"/>
</dbReference>
<dbReference type="InterPro" id="IPR013786">
    <property type="entry name" value="AcylCoA_DH/ox_N"/>
</dbReference>
<dbReference type="Pfam" id="PF02770">
    <property type="entry name" value="Acyl-CoA_dh_M"/>
    <property type="match status" value="1"/>
</dbReference>
<feature type="domain" description="Acyl-CoA oxidase/dehydrogenase middle" evidence="6">
    <location>
        <begin position="127"/>
        <end position="222"/>
    </location>
</feature>
<dbReference type="Pfam" id="PF02771">
    <property type="entry name" value="Acyl-CoA_dh_N"/>
    <property type="match status" value="1"/>
</dbReference>
<dbReference type="InterPro" id="IPR009100">
    <property type="entry name" value="AcylCoA_DH/oxidase_NM_dom_sf"/>
</dbReference>